<comment type="similarity">
    <text evidence="1 7">Belongs to the GatC family.</text>
</comment>
<dbReference type="Pfam" id="PF02686">
    <property type="entry name" value="GatC"/>
    <property type="match status" value="1"/>
</dbReference>
<evidence type="ECO:0000313" key="9">
    <source>
        <dbReference type="Proteomes" id="UP001595987"/>
    </source>
</evidence>
<evidence type="ECO:0000313" key="8">
    <source>
        <dbReference type="EMBL" id="MFC4652994.1"/>
    </source>
</evidence>
<proteinExistence type="inferred from homology"/>
<dbReference type="RefSeq" id="WP_213536724.1">
    <property type="nucleotide sequence ID" value="NZ_BOVQ01000009.1"/>
</dbReference>
<dbReference type="PANTHER" id="PTHR15004:SF0">
    <property type="entry name" value="GLUTAMYL-TRNA(GLN) AMIDOTRANSFERASE SUBUNIT C, MITOCHONDRIAL"/>
    <property type="match status" value="1"/>
</dbReference>
<keyword evidence="9" id="KW-1185">Reference proteome</keyword>
<comment type="caution">
    <text evidence="8">The sequence shown here is derived from an EMBL/GenBank/DDBJ whole genome shotgun (WGS) entry which is preliminary data.</text>
</comment>
<evidence type="ECO:0000256" key="1">
    <source>
        <dbReference type="ARBA" id="ARBA00010757"/>
    </source>
</evidence>
<comment type="catalytic activity">
    <reaction evidence="6 7">
        <text>L-glutamyl-tRNA(Gln) + L-glutamine + ATP + H2O = L-glutaminyl-tRNA(Gln) + L-glutamate + ADP + phosphate + H(+)</text>
        <dbReference type="Rhea" id="RHEA:17521"/>
        <dbReference type="Rhea" id="RHEA-COMP:9681"/>
        <dbReference type="Rhea" id="RHEA-COMP:9684"/>
        <dbReference type="ChEBI" id="CHEBI:15377"/>
        <dbReference type="ChEBI" id="CHEBI:15378"/>
        <dbReference type="ChEBI" id="CHEBI:29985"/>
        <dbReference type="ChEBI" id="CHEBI:30616"/>
        <dbReference type="ChEBI" id="CHEBI:43474"/>
        <dbReference type="ChEBI" id="CHEBI:58359"/>
        <dbReference type="ChEBI" id="CHEBI:78520"/>
        <dbReference type="ChEBI" id="CHEBI:78521"/>
        <dbReference type="ChEBI" id="CHEBI:456216"/>
    </reaction>
</comment>
<accession>A0ABV9JEA1</accession>
<comment type="subunit">
    <text evidence="2 7">Heterotrimer of A, B and C subunits.</text>
</comment>
<keyword evidence="3 7" id="KW-0436">Ligase</keyword>
<evidence type="ECO:0000256" key="2">
    <source>
        <dbReference type="ARBA" id="ARBA00011123"/>
    </source>
</evidence>
<comment type="function">
    <text evidence="4 7">Allows the formation of correctly charged Asn-tRNA(Asn) or Gln-tRNA(Gln) through the transamidation of misacylated Asp-tRNA(Asn) or Glu-tRNA(Gln) in organisms which lack either or both of asparaginyl-tRNA or glutaminyl-tRNA synthetases. The reaction takes place in the presence of glutamine and ATP through an activated phospho-Asp-tRNA(Asn) or phospho-Glu-tRNA(Gln).</text>
</comment>
<dbReference type="InterPro" id="IPR036113">
    <property type="entry name" value="Asp/Glu-ADT_sf_sub_c"/>
</dbReference>
<dbReference type="InterPro" id="IPR003837">
    <property type="entry name" value="GatC"/>
</dbReference>
<dbReference type="Gene3D" id="1.10.20.60">
    <property type="entry name" value="Glu-tRNAGln amidotransferase C subunit, N-terminal domain"/>
    <property type="match status" value="1"/>
</dbReference>
<dbReference type="EC" id="6.3.5.-" evidence="7"/>
<dbReference type="Proteomes" id="UP001595987">
    <property type="component" value="Unassembled WGS sequence"/>
</dbReference>
<keyword evidence="7" id="KW-0547">Nucleotide-binding</keyword>
<keyword evidence="7" id="KW-0648">Protein biosynthesis</keyword>
<organism evidence="8 9">
    <name type="scientific">Lactococcus nasutitermitis</name>
    <dbReference type="NCBI Taxonomy" id="1652957"/>
    <lineage>
        <taxon>Bacteria</taxon>
        <taxon>Bacillati</taxon>
        <taxon>Bacillota</taxon>
        <taxon>Bacilli</taxon>
        <taxon>Lactobacillales</taxon>
        <taxon>Streptococcaceae</taxon>
        <taxon>Lactococcus</taxon>
    </lineage>
</organism>
<protein>
    <recommendedName>
        <fullName evidence="7">Aspartyl/glutamyl-tRNA(Asn/Gln) amidotransferase subunit C</fullName>
        <shortName evidence="7">Asp/Glu-ADT subunit C</shortName>
        <ecNumber evidence="7">6.3.5.-</ecNumber>
    </recommendedName>
</protein>
<dbReference type="HAMAP" id="MF_00122">
    <property type="entry name" value="GatC"/>
    <property type="match status" value="1"/>
</dbReference>
<name>A0ABV9JEA1_9LACT</name>
<reference evidence="9" key="1">
    <citation type="journal article" date="2019" name="Int. J. Syst. Evol. Microbiol.">
        <title>The Global Catalogue of Microorganisms (GCM) 10K type strain sequencing project: providing services to taxonomists for standard genome sequencing and annotation.</title>
        <authorList>
            <consortium name="The Broad Institute Genomics Platform"/>
            <consortium name="The Broad Institute Genome Sequencing Center for Infectious Disease"/>
            <person name="Wu L."/>
            <person name="Ma J."/>
        </authorList>
    </citation>
    <scope>NUCLEOTIDE SEQUENCE [LARGE SCALE GENOMIC DNA]</scope>
    <source>
        <strain evidence="9">CCUG 63287</strain>
    </source>
</reference>
<evidence type="ECO:0000256" key="7">
    <source>
        <dbReference type="HAMAP-Rule" id="MF_00122"/>
    </source>
</evidence>
<dbReference type="PANTHER" id="PTHR15004">
    <property type="entry name" value="GLUTAMYL-TRNA(GLN) AMIDOTRANSFERASE SUBUNIT C, MITOCHONDRIAL"/>
    <property type="match status" value="1"/>
</dbReference>
<evidence type="ECO:0000256" key="5">
    <source>
        <dbReference type="ARBA" id="ARBA00047380"/>
    </source>
</evidence>
<dbReference type="NCBIfam" id="TIGR00135">
    <property type="entry name" value="gatC"/>
    <property type="match status" value="1"/>
</dbReference>
<dbReference type="EMBL" id="JBHSGD010000007">
    <property type="protein sequence ID" value="MFC4652994.1"/>
    <property type="molecule type" value="Genomic_DNA"/>
</dbReference>
<evidence type="ECO:0000256" key="4">
    <source>
        <dbReference type="ARBA" id="ARBA00024799"/>
    </source>
</evidence>
<evidence type="ECO:0000256" key="6">
    <source>
        <dbReference type="ARBA" id="ARBA00047913"/>
    </source>
</evidence>
<gene>
    <name evidence="7 8" type="primary">gatC</name>
    <name evidence="8" type="ORF">ACFO26_08745</name>
</gene>
<comment type="catalytic activity">
    <reaction evidence="5 7">
        <text>L-aspartyl-tRNA(Asn) + L-glutamine + ATP + H2O = L-asparaginyl-tRNA(Asn) + L-glutamate + ADP + phosphate + 2 H(+)</text>
        <dbReference type="Rhea" id="RHEA:14513"/>
        <dbReference type="Rhea" id="RHEA-COMP:9674"/>
        <dbReference type="Rhea" id="RHEA-COMP:9677"/>
        <dbReference type="ChEBI" id="CHEBI:15377"/>
        <dbReference type="ChEBI" id="CHEBI:15378"/>
        <dbReference type="ChEBI" id="CHEBI:29985"/>
        <dbReference type="ChEBI" id="CHEBI:30616"/>
        <dbReference type="ChEBI" id="CHEBI:43474"/>
        <dbReference type="ChEBI" id="CHEBI:58359"/>
        <dbReference type="ChEBI" id="CHEBI:78515"/>
        <dbReference type="ChEBI" id="CHEBI:78516"/>
        <dbReference type="ChEBI" id="CHEBI:456216"/>
    </reaction>
</comment>
<keyword evidence="7" id="KW-0067">ATP-binding</keyword>
<evidence type="ECO:0000256" key="3">
    <source>
        <dbReference type="ARBA" id="ARBA00022598"/>
    </source>
</evidence>
<sequence>MSQITTEQVKHVATLAKLEFPENEIQGFTDTLGKIIDMIETLNEVDTTGVDFTMNVADNLSRMREDVAVAGWNREALLKNVPTTENGFIQVPAMIADGGDA</sequence>
<dbReference type="SUPFAM" id="SSF141000">
    <property type="entry name" value="Glu-tRNAGln amidotransferase C subunit"/>
    <property type="match status" value="1"/>
</dbReference>